<evidence type="ECO:0000259" key="1">
    <source>
        <dbReference type="Pfam" id="PF00668"/>
    </source>
</evidence>
<protein>
    <submittedName>
        <fullName evidence="2">Condensation protein</fullName>
    </submittedName>
</protein>
<dbReference type="GO" id="GO:0005737">
    <property type="term" value="C:cytoplasm"/>
    <property type="evidence" value="ECO:0007669"/>
    <property type="project" value="TreeGrafter"/>
</dbReference>
<dbReference type="GO" id="GO:0044550">
    <property type="term" value="P:secondary metabolite biosynthetic process"/>
    <property type="evidence" value="ECO:0007669"/>
    <property type="project" value="TreeGrafter"/>
</dbReference>
<dbReference type="GO" id="GO:0031177">
    <property type="term" value="F:phosphopantetheine binding"/>
    <property type="evidence" value="ECO:0007669"/>
    <property type="project" value="TreeGrafter"/>
</dbReference>
<evidence type="ECO:0000313" key="2">
    <source>
        <dbReference type="EMBL" id="PJE94890.1"/>
    </source>
</evidence>
<proteinExistence type="predicted"/>
<dbReference type="EMBL" id="PGGW01000067">
    <property type="protein sequence ID" value="PJE94890.1"/>
    <property type="molecule type" value="Genomic_DNA"/>
</dbReference>
<dbReference type="GO" id="GO:0003824">
    <property type="term" value="F:catalytic activity"/>
    <property type="evidence" value="ECO:0007669"/>
    <property type="project" value="InterPro"/>
</dbReference>
<name>A0A2M8LSF0_9ACTN</name>
<dbReference type="InterPro" id="IPR023213">
    <property type="entry name" value="CAT-like_dom_sf"/>
</dbReference>
<accession>A0A2M8LSF0</accession>
<dbReference type="GO" id="GO:0043041">
    <property type="term" value="P:amino acid activation for nonribosomal peptide biosynthetic process"/>
    <property type="evidence" value="ECO:0007669"/>
    <property type="project" value="TreeGrafter"/>
</dbReference>
<feature type="domain" description="Condensation" evidence="1">
    <location>
        <begin position="21"/>
        <end position="311"/>
    </location>
</feature>
<dbReference type="Gene3D" id="3.30.559.10">
    <property type="entry name" value="Chloramphenicol acetyltransferase-like domain"/>
    <property type="match status" value="1"/>
</dbReference>
<dbReference type="Proteomes" id="UP000230407">
    <property type="component" value="Unassembled WGS sequence"/>
</dbReference>
<dbReference type="Pfam" id="PF00668">
    <property type="entry name" value="Condensation"/>
    <property type="match status" value="1"/>
</dbReference>
<reference evidence="2 3" key="1">
    <citation type="submission" date="2017-11" db="EMBL/GenBank/DDBJ databases">
        <title>Streptomyces carmine sp. nov., a novel actinomycete isolated from Sophora alopecuroides in Xinjiang, China.</title>
        <authorList>
            <person name="Wang Y."/>
            <person name="Luo X."/>
            <person name="Wan C."/>
            <person name="Zhang L."/>
        </authorList>
    </citation>
    <scope>NUCLEOTIDE SEQUENCE [LARGE SCALE GENOMIC DNA]</scope>
    <source>
        <strain evidence="2 3">TRM SA0054</strain>
    </source>
</reference>
<gene>
    <name evidence="2" type="ORF">CUT44_24715</name>
</gene>
<dbReference type="Gene3D" id="3.30.559.30">
    <property type="entry name" value="Nonribosomal peptide synthetase, condensation domain"/>
    <property type="match status" value="1"/>
</dbReference>
<dbReference type="InterPro" id="IPR001242">
    <property type="entry name" value="Condensation_dom"/>
</dbReference>
<comment type="caution">
    <text evidence="2">The sequence shown here is derived from an EMBL/GenBank/DDBJ whole genome shotgun (WGS) entry which is preliminary data.</text>
</comment>
<organism evidence="2 3">
    <name type="scientific">Streptomyces carminius</name>
    <dbReference type="NCBI Taxonomy" id="2665496"/>
    <lineage>
        <taxon>Bacteria</taxon>
        <taxon>Bacillati</taxon>
        <taxon>Actinomycetota</taxon>
        <taxon>Actinomycetes</taxon>
        <taxon>Kitasatosporales</taxon>
        <taxon>Streptomycetaceae</taxon>
        <taxon>Streptomyces</taxon>
    </lineage>
</organism>
<dbReference type="PANTHER" id="PTHR45527:SF1">
    <property type="entry name" value="FATTY ACID SYNTHASE"/>
    <property type="match status" value="1"/>
</dbReference>
<dbReference type="SUPFAM" id="SSF52777">
    <property type="entry name" value="CoA-dependent acyltransferases"/>
    <property type="match status" value="2"/>
</dbReference>
<dbReference type="PANTHER" id="PTHR45527">
    <property type="entry name" value="NONRIBOSOMAL PEPTIDE SYNTHETASE"/>
    <property type="match status" value="1"/>
</dbReference>
<keyword evidence="3" id="KW-1185">Reference proteome</keyword>
<dbReference type="GO" id="GO:0008610">
    <property type="term" value="P:lipid biosynthetic process"/>
    <property type="evidence" value="ECO:0007669"/>
    <property type="project" value="UniProtKB-ARBA"/>
</dbReference>
<sequence>MRGLAPHDPGAALMPVVDFRRLDGEVDPAVLEQALRDVTLRHHVLRTVFETTGDEPLLSVRPDTEPSFALVDLSGLPARERDRRLAGLVHGEQFAAFDLRSGPLWRVRLVRTAPREHLLTVGFFHVVSDGWACRVFVEDLLRAYRVRLGRATPQEPLDVSFRDVASWQRAALPEDGTRDDYWRRHLLPLPPEPVFPALGTPRGPDLTAEVAHRFTFDDGSVRAMRTVAWRARSTAFLSLMAAYHVLMCRLTGQSRLIGGTTTLGRATPASRQVIGQFTNNVYLELRADPGDCFLDVIRAVHTTMAEAVAHNSSFNRVARAVRPDFDAHRPWPFVWLFHYWFQSAAPAAPVLEYPELSVRQVSPRGEEALGDGPPLLALGDVAEELLPVWAQRGVPGIILDDDRRGGVMVYNRDLYDGALVADVVAEYRSVVSALLAAPDRPVREVLPARRPVLPAPAGE</sequence>
<dbReference type="AlphaFoldDB" id="A0A2M8LSF0"/>
<evidence type="ECO:0000313" key="3">
    <source>
        <dbReference type="Proteomes" id="UP000230407"/>
    </source>
</evidence>